<proteinExistence type="predicted"/>
<dbReference type="Proteomes" id="UP000288805">
    <property type="component" value="Unassembled WGS sequence"/>
</dbReference>
<accession>A0A438DIN4</accession>
<reference evidence="1 2" key="1">
    <citation type="journal article" date="2018" name="PLoS Genet.">
        <title>Population sequencing reveals clonal diversity and ancestral inbreeding in the grapevine cultivar Chardonnay.</title>
        <authorList>
            <person name="Roach M.J."/>
            <person name="Johnson D.L."/>
            <person name="Bohlmann J."/>
            <person name="van Vuuren H.J."/>
            <person name="Jones S.J."/>
            <person name="Pretorius I.S."/>
            <person name="Schmidt S.A."/>
            <person name="Borneman A.R."/>
        </authorList>
    </citation>
    <scope>NUCLEOTIDE SEQUENCE [LARGE SCALE GENOMIC DNA]</scope>
    <source>
        <strain evidence="2">cv. Chardonnay</strain>
        <tissue evidence="1">Leaf</tissue>
    </source>
</reference>
<dbReference type="AlphaFoldDB" id="A0A438DIN4"/>
<dbReference type="EMBL" id="QGNW01001610">
    <property type="protein sequence ID" value="RVW35279.1"/>
    <property type="molecule type" value="Genomic_DNA"/>
</dbReference>
<comment type="caution">
    <text evidence="1">The sequence shown here is derived from an EMBL/GenBank/DDBJ whole genome shotgun (WGS) entry which is preliminary data.</text>
</comment>
<sequence length="201" mass="22399">MTEGSLGEGAVIGTGLGKELGQMSLVSLFLWHGKGLEGDFLEAYLVGRALKDVISELYDTDRNKELGSWQKLKFECYLATDEGWKILDAVFYGDIDGRHKEAISLEGGTRVPYKASFFEGLQLWSVKDNVLLLHCESSELVTYISGMPSSAEIVRAMDEISDAVCSVVDSAELCRHTHPDREFVEEANKASMRINEYLHVR</sequence>
<organism evidence="1 2">
    <name type="scientific">Vitis vinifera</name>
    <name type="common">Grape</name>
    <dbReference type="NCBI Taxonomy" id="29760"/>
    <lineage>
        <taxon>Eukaryota</taxon>
        <taxon>Viridiplantae</taxon>
        <taxon>Streptophyta</taxon>
        <taxon>Embryophyta</taxon>
        <taxon>Tracheophyta</taxon>
        <taxon>Spermatophyta</taxon>
        <taxon>Magnoliopsida</taxon>
        <taxon>eudicotyledons</taxon>
        <taxon>Gunneridae</taxon>
        <taxon>Pentapetalae</taxon>
        <taxon>rosids</taxon>
        <taxon>Vitales</taxon>
        <taxon>Vitaceae</taxon>
        <taxon>Viteae</taxon>
        <taxon>Vitis</taxon>
    </lineage>
</organism>
<dbReference type="OrthoDB" id="17530at2759"/>
<name>A0A438DIN4_VITVI</name>
<protein>
    <submittedName>
        <fullName evidence="1">Mitochondrial intermediate peptidase, mitochondrial</fullName>
    </submittedName>
</protein>
<gene>
    <name evidence="1" type="primary">OCT1_1</name>
    <name evidence="1" type="ORF">CK203_085815</name>
</gene>
<evidence type="ECO:0000313" key="2">
    <source>
        <dbReference type="Proteomes" id="UP000288805"/>
    </source>
</evidence>
<evidence type="ECO:0000313" key="1">
    <source>
        <dbReference type="EMBL" id="RVW35279.1"/>
    </source>
</evidence>